<dbReference type="InterPro" id="IPR037185">
    <property type="entry name" value="EmrE-like"/>
</dbReference>
<dbReference type="InterPro" id="IPR000620">
    <property type="entry name" value="EamA_dom"/>
</dbReference>
<organism evidence="8 9">
    <name type="scientific">Paludibacterium purpuratum</name>
    <dbReference type="NCBI Taxonomy" id="1144873"/>
    <lineage>
        <taxon>Bacteria</taxon>
        <taxon>Pseudomonadati</taxon>
        <taxon>Pseudomonadota</taxon>
        <taxon>Betaproteobacteria</taxon>
        <taxon>Neisseriales</taxon>
        <taxon>Chromobacteriaceae</taxon>
        <taxon>Paludibacterium</taxon>
    </lineage>
</organism>
<feature type="transmembrane region" description="Helical" evidence="6">
    <location>
        <begin position="124"/>
        <end position="141"/>
    </location>
</feature>
<keyword evidence="5 6" id="KW-0472">Membrane</keyword>
<feature type="domain" description="EamA" evidence="7">
    <location>
        <begin position="10"/>
        <end position="139"/>
    </location>
</feature>
<dbReference type="SUPFAM" id="SSF103481">
    <property type="entry name" value="Multidrug resistance efflux transporter EmrE"/>
    <property type="match status" value="2"/>
</dbReference>
<accession>A0A4R7BGJ5</accession>
<name>A0A4R7BGJ5_9NEIS</name>
<dbReference type="PANTHER" id="PTHR32322">
    <property type="entry name" value="INNER MEMBRANE TRANSPORTER"/>
    <property type="match status" value="1"/>
</dbReference>
<comment type="caution">
    <text evidence="8">The sequence shown here is derived from an EMBL/GenBank/DDBJ whole genome shotgun (WGS) entry which is preliminary data.</text>
</comment>
<sequence length="312" mass="33553">MRTTWRHYALPLMAVLIWSGNTIVSKLAAGAIAPSAISFYRWLIAALCMTPFVWRELVAARVMIWRDWPRLAVLGFLGMVAYQCLAYIAARSTTATNMGLLLGLLPLMTVGLSVLWLAERVTRGDVAGGLLSLAGLVYLLSQGHPASLLAHGVSAGDGIMLLACAAYAAYCVLLKRWPIALNRWASLCLQIWFAVGFLSIYYLVSGAPAVTRAGWPLMLYAAIPASLMAPMLWLAGVQALGPQRTTALMNLMPVVTVALACWSLGEALHGYHLLGGGLVLAGVVLVQRWTRPLRATVRREPLAAPATESGCP</sequence>
<protein>
    <submittedName>
        <fullName evidence="8">Drug/metabolite transporter (DMT)-like permease</fullName>
    </submittedName>
</protein>
<keyword evidence="9" id="KW-1185">Reference proteome</keyword>
<evidence type="ECO:0000313" key="9">
    <source>
        <dbReference type="Proteomes" id="UP000295611"/>
    </source>
</evidence>
<dbReference type="OrthoDB" id="4167046at2"/>
<dbReference type="Pfam" id="PF00892">
    <property type="entry name" value="EamA"/>
    <property type="match status" value="2"/>
</dbReference>
<feature type="transmembrane region" description="Helical" evidence="6">
    <location>
        <begin position="271"/>
        <end position="289"/>
    </location>
</feature>
<comment type="similarity">
    <text evidence="2">Belongs to the EamA transporter family.</text>
</comment>
<keyword evidence="4 6" id="KW-1133">Transmembrane helix</keyword>
<evidence type="ECO:0000256" key="2">
    <source>
        <dbReference type="ARBA" id="ARBA00007362"/>
    </source>
</evidence>
<feature type="transmembrane region" description="Helical" evidence="6">
    <location>
        <begin position="153"/>
        <end position="172"/>
    </location>
</feature>
<dbReference type="EMBL" id="SNZP01000001">
    <property type="protein sequence ID" value="TDR82887.1"/>
    <property type="molecule type" value="Genomic_DNA"/>
</dbReference>
<evidence type="ECO:0000313" key="8">
    <source>
        <dbReference type="EMBL" id="TDR82887.1"/>
    </source>
</evidence>
<dbReference type="PANTHER" id="PTHR32322:SF2">
    <property type="entry name" value="EAMA DOMAIN-CONTAINING PROTEIN"/>
    <property type="match status" value="1"/>
</dbReference>
<evidence type="ECO:0000256" key="3">
    <source>
        <dbReference type="ARBA" id="ARBA00022692"/>
    </source>
</evidence>
<feature type="transmembrane region" description="Helical" evidence="6">
    <location>
        <begin position="96"/>
        <end position="117"/>
    </location>
</feature>
<proteinExistence type="inferred from homology"/>
<feature type="transmembrane region" description="Helical" evidence="6">
    <location>
        <begin position="247"/>
        <end position="265"/>
    </location>
</feature>
<keyword evidence="3 6" id="KW-0812">Transmembrane</keyword>
<feature type="transmembrane region" description="Helical" evidence="6">
    <location>
        <begin position="71"/>
        <end position="90"/>
    </location>
</feature>
<dbReference type="AlphaFoldDB" id="A0A4R7BGJ5"/>
<feature type="transmembrane region" description="Helical" evidence="6">
    <location>
        <begin position="39"/>
        <end position="59"/>
    </location>
</feature>
<evidence type="ECO:0000256" key="5">
    <source>
        <dbReference type="ARBA" id="ARBA00023136"/>
    </source>
</evidence>
<feature type="transmembrane region" description="Helical" evidence="6">
    <location>
        <begin position="215"/>
        <end position="235"/>
    </location>
</feature>
<feature type="transmembrane region" description="Helical" evidence="6">
    <location>
        <begin position="184"/>
        <end position="203"/>
    </location>
</feature>
<feature type="domain" description="EamA" evidence="7">
    <location>
        <begin position="156"/>
        <end position="286"/>
    </location>
</feature>
<dbReference type="RefSeq" id="WP_133678206.1">
    <property type="nucleotide sequence ID" value="NZ_SNZP01000001.1"/>
</dbReference>
<evidence type="ECO:0000259" key="7">
    <source>
        <dbReference type="Pfam" id="PF00892"/>
    </source>
</evidence>
<gene>
    <name evidence="8" type="ORF">DFP86_101277</name>
</gene>
<feature type="transmembrane region" description="Helical" evidence="6">
    <location>
        <begin position="12"/>
        <end position="33"/>
    </location>
</feature>
<dbReference type="GO" id="GO:0016020">
    <property type="term" value="C:membrane"/>
    <property type="evidence" value="ECO:0007669"/>
    <property type="project" value="UniProtKB-SubCell"/>
</dbReference>
<evidence type="ECO:0000256" key="4">
    <source>
        <dbReference type="ARBA" id="ARBA00022989"/>
    </source>
</evidence>
<evidence type="ECO:0000256" key="1">
    <source>
        <dbReference type="ARBA" id="ARBA00004141"/>
    </source>
</evidence>
<reference evidence="8 9" key="1">
    <citation type="submission" date="2019-03" db="EMBL/GenBank/DDBJ databases">
        <title>Genomic Encyclopedia of Type Strains, Phase III (KMG-III): the genomes of soil and plant-associated and newly described type strains.</title>
        <authorList>
            <person name="Whitman W."/>
        </authorList>
    </citation>
    <scope>NUCLEOTIDE SEQUENCE [LARGE SCALE GENOMIC DNA]</scope>
    <source>
        <strain evidence="8 9">CECT 8976</strain>
    </source>
</reference>
<dbReference type="InterPro" id="IPR050638">
    <property type="entry name" value="AA-Vitamin_Transporters"/>
</dbReference>
<dbReference type="Proteomes" id="UP000295611">
    <property type="component" value="Unassembled WGS sequence"/>
</dbReference>
<evidence type="ECO:0000256" key="6">
    <source>
        <dbReference type="SAM" id="Phobius"/>
    </source>
</evidence>
<comment type="subcellular location">
    <subcellularLocation>
        <location evidence="1">Membrane</location>
        <topology evidence="1">Multi-pass membrane protein</topology>
    </subcellularLocation>
</comment>